<keyword evidence="4" id="KW-1185">Reference proteome</keyword>
<dbReference type="EMBL" id="AAGK01000004">
    <property type="protein sequence ID" value="EAN32139.1"/>
    <property type="molecule type" value="Genomic_DNA"/>
</dbReference>
<feature type="region of interest" description="Disordered" evidence="1">
    <location>
        <begin position="261"/>
        <end position="288"/>
    </location>
</feature>
<feature type="region of interest" description="Disordered" evidence="1">
    <location>
        <begin position="304"/>
        <end position="381"/>
    </location>
</feature>
<gene>
    <name evidence="3" type="ordered locus">TP04_0786</name>
</gene>
<organism evidence="3 4">
    <name type="scientific">Theileria parva</name>
    <name type="common">East coast fever infection agent</name>
    <dbReference type="NCBI Taxonomy" id="5875"/>
    <lineage>
        <taxon>Eukaryota</taxon>
        <taxon>Sar</taxon>
        <taxon>Alveolata</taxon>
        <taxon>Apicomplexa</taxon>
        <taxon>Aconoidasida</taxon>
        <taxon>Piroplasmida</taxon>
        <taxon>Theileriidae</taxon>
        <taxon>Theileria</taxon>
    </lineage>
</organism>
<reference evidence="3 4" key="1">
    <citation type="journal article" date="2005" name="Science">
        <title>Genome sequence of Theileria parva, a bovine pathogen that transforms lymphocytes.</title>
        <authorList>
            <person name="Gardner M.J."/>
            <person name="Bishop R."/>
            <person name="Shah T."/>
            <person name="de Villiers E.P."/>
            <person name="Carlton J.M."/>
            <person name="Hall N."/>
            <person name="Ren Q."/>
            <person name="Paulsen I.T."/>
            <person name="Pain A."/>
            <person name="Berriman M."/>
            <person name="Wilson R.J.M."/>
            <person name="Sato S."/>
            <person name="Ralph S.A."/>
            <person name="Mann D.J."/>
            <person name="Xiong Z."/>
            <person name="Shallom S.J."/>
            <person name="Weidman J."/>
            <person name="Jiang L."/>
            <person name="Lynn J."/>
            <person name="Weaver B."/>
            <person name="Shoaibi A."/>
            <person name="Domingo A.R."/>
            <person name="Wasawo D."/>
            <person name="Crabtree J."/>
            <person name="Wortman J.R."/>
            <person name="Haas B."/>
            <person name="Angiuoli S.V."/>
            <person name="Creasy T.H."/>
            <person name="Lu C."/>
            <person name="Suh B."/>
            <person name="Silva J.C."/>
            <person name="Utterback T.R."/>
            <person name="Feldblyum T.V."/>
            <person name="Pertea M."/>
            <person name="Allen J."/>
            <person name="Nierman W.C."/>
            <person name="Taracha E.L.N."/>
            <person name="Salzberg S.L."/>
            <person name="White O.R."/>
            <person name="Fitzhugh H.A."/>
            <person name="Morzaria S."/>
            <person name="Venter J.C."/>
            <person name="Fraser C.M."/>
            <person name="Nene V."/>
        </authorList>
    </citation>
    <scope>NUCLEOTIDE SEQUENCE [LARGE SCALE GENOMIC DNA]</scope>
    <source>
        <strain evidence="3 4">Muguga</strain>
    </source>
</reference>
<keyword evidence="2" id="KW-0472">Membrane</keyword>
<dbReference type="eggNOG" id="ENOG502QXSH">
    <property type="taxonomic scope" value="Eukaryota"/>
</dbReference>
<evidence type="ECO:0000313" key="3">
    <source>
        <dbReference type="EMBL" id="EAN32139.1"/>
    </source>
</evidence>
<sequence>MQPFGAKTSARGSLHEPVKQHHGDCEKADSPNQHKPKIRLGKKHNRNSKYLGVSAPVKENNQHTKRSESPKPSSAHSLTQTSQRLEHVKNEGRKRKLRMNKAVKNSLFPSKGLIPPESSLLQMDPDMYYAERLYNMSNYKNTFLQYGHTNQTSPTPELDDSFFTEDNFFLSDQIKLPIYVGFFLSGFFGLILLILLAVWLWTVVRTGGQEDKGIDEYTKGKANDDGLTLAEFRSTNPNLVTLGDYLLNGRIEAENDYDERHYSDENTDTDEDHPSPGEGTSDHNEEGNLPEAENICEEETYQGFEALNSPEEEYSEKESDTDKSSSSKVVRFENNGPEVIPGPDDINYDEYIDWDNEGYENNLEGADQEDDDSLDIQKLFG</sequence>
<name>Q4N1F9_THEPA</name>
<feature type="compositionally biased region" description="Basic and acidic residues" evidence="1">
    <location>
        <begin position="316"/>
        <end position="325"/>
    </location>
</feature>
<proteinExistence type="predicted"/>
<feature type="compositionally biased region" description="Basic and acidic residues" evidence="1">
    <location>
        <begin position="60"/>
        <end position="69"/>
    </location>
</feature>
<feature type="compositionally biased region" description="Acidic residues" evidence="1">
    <location>
        <begin position="346"/>
        <end position="358"/>
    </location>
</feature>
<dbReference type="Proteomes" id="UP000001949">
    <property type="component" value="Unassembled WGS sequence"/>
</dbReference>
<feature type="region of interest" description="Disordered" evidence="1">
    <location>
        <begin position="1"/>
        <end position="93"/>
    </location>
</feature>
<dbReference type="AlphaFoldDB" id="Q4N1F9"/>
<feature type="compositionally biased region" description="Basic and acidic residues" evidence="1">
    <location>
        <begin position="272"/>
        <end position="286"/>
    </location>
</feature>
<feature type="transmembrane region" description="Helical" evidence="2">
    <location>
        <begin position="178"/>
        <end position="201"/>
    </location>
</feature>
<dbReference type="VEuPathDB" id="PiroplasmaDB:TpMuguga_04g00786"/>
<evidence type="ECO:0000256" key="1">
    <source>
        <dbReference type="SAM" id="MobiDB-lite"/>
    </source>
</evidence>
<keyword evidence="2" id="KW-1133">Transmembrane helix</keyword>
<dbReference type="OMA" id="GPDDINY"/>
<feature type="compositionally biased region" description="Basic and acidic residues" evidence="1">
    <location>
        <begin position="13"/>
        <end position="29"/>
    </location>
</feature>
<dbReference type="InParanoid" id="Q4N1F9"/>
<comment type="caution">
    <text evidence="3">The sequence shown here is derived from an EMBL/GenBank/DDBJ whole genome shotgun (WGS) entry which is preliminary data.</text>
</comment>
<keyword evidence="2" id="KW-0812">Transmembrane</keyword>
<evidence type="ECO:0000256" key="2">
    <source>
        <dbReference type="SAM" id="Phobius"/>
    </source>
</evidence>
<accession>Q4N1F9</accession>
<protein>
    <submittedName>
        <fullName evidence="3">Uncharacterized protein</fullName>
    </submittedName>
</protein>
<evidence type="ECO:0000313" key="4">
    <source>
        <dbReference type="Proteomes" id="UP000001949"/>
    </source>
</evidence>
<feature type="compositionally biased region" description="Polar residues" evidence="1">
    <location>
        <begin position="70"/>
        <end position="83"/>
    </location>
</feature>
<dbReference type="KEGG" id="tpv:TP04_0786"/>
<feature type="compositionally biased region" description="Basic residues" evidence="1">
    <location>
        <begin position="34"/>
        <end position="47"/>
    </location>
</feature>